<dbReference type="GO" id="GO:0006075">
    <property type="term" value="P:(1-&gt;3)-beta-D-glucan biosynthetic process"/>
    <property type="evidence" value="ECO:0007669"/>
    <property type="project" value="InterPro"/>
</dbReference>
<dbReference type="EC" id="2.4.1.34" evidence="3"/>
<keyword evidence="7" id="KW-0812">Transmembrane</keyword>
<comment type="subcellular location">
    <subcellularLocation>
        <location evidence="1">Cell membrane</location>
        <topology evidence="1">Multi-pass membrane protein</topology>
    </subcellularLocation>
</comment>
<keyword evidence="11" id="KW-0961">Cell wall biogenesis/degradation</keyword>
<keyword evidence="9" id="KW-1133">Transmembrane helix</keyword>
<evidence type="ECO:0000256" key="3">
    <source>
        <dbReference type="ARBA" id="ARBA00012589"/>
    </source>
</evidence>
<organism evidence="15">
    <name type="scientific">Aegilops tauschii</name>
    <name type="common">Tausch's goatgrass</name>
    <name type="synonym">Aegilops squarrosa</name>
    <dbReference type="NCBI Taxonomy" id="37682"/>
    <lineage>
        <taxon>Eukaryota</taxon>
        <taxon>Viridiplantae</taxon>
        <taxon>Streptophyta</taxon>
        <taxon>Embryophyta</taxon>
        <taxon>Tracheophyta</taxon>
        <taxon>Spermatophyta</taxon>
        <taxon>Magnoliopsida</taxon>
        <taxon>Liliopsida</taxon>
        <taxon>Poales</taxon>
        <taxon>Poaceae</taxon>
        <taxon>BOP clade</taxon>
        <taxon>Pooideae</taxon>
        <taxon>Triticodae</taxon>
        <taxon>Triticeae</taxon>
        <taxon>Triticinae</taxon>
        <taxon>Aegilops</taxon>
    </lineage>
</organism>
<reference evidence="15" key="1">
    <citation type="submission" date="2015-06" db="UniProtKB">
        <authorList>
            <consortium name="EnsemblPlants"/>
        </authorList>
    </citation>
    <scope>IDENTIFICATION</scope>
</reference>
<evidence type="ECO:0000256" key="2">
    <source>
        <dbReference type="ARBA" id="ARBA00009040"/>
    </source>
</evidence>
<dbReference type="ExpressionAtlas" id="M8BCK9">
    <property type="expression patterns" value="baseline"/>
</dbReference>
<evidence type="ECO:0000256" key="10">
    <source>
        <dbReference type="ARBA" id="ARBA00023136"/>
    </source>
</evidence>
<keyword evidence="4" id="KW-1003">Cell membrane</keyword>
<keyword evidence="8" id="KW-0133">Cell shape</keyword>
<dbReference type="Pfam" id="PF25968">
    <property type="entry name" value="CALS1"/>
    <property type="match status" value="1"/>
</dbReference>
<evidence type="ECO:0000259" key="14">
    <source>
        <dbReference type="SMART" id="SM01205"/>
    </source>
</evidence>
<sequence>MAESAATFARWPNGADSRAENEQVAGVAGMGGVPGSRFRAAARSSARSGIGRAGLPSGLAASILALQREDVTGVEDLPCMLYQGRRYAYKKVQRMDPSSIQRGVRQFKTYMSLKLDQDDTQFPLNDSKEIQRFYKYYCENLSRTSEKQNFEELARYYQVASALYEVLRDVTNNKVDSEVMKRAKVVEEKSAHFKSYKYNIVPLNFPGSAEPVVELPEIKSAMDAIRNIDGLPKPHMSSMHREGKSIWDLLDWLSLAFGFQKSNVENQRENMVLLLANISTRTSGQEGHPLVNTVNDLWEKIFGNYESWCRYLHVSSRIMIKYDDTELKKQQLMLLHIGLYLLIWGEASNVRFMPECLCYIFHHMAKQLNQMVEESYFQPPPGFEAEGSFLNIVIEPIYKVLQKESQRSKGGTAGHSSWRNYDDLNEQFWSEKCFMKLGWPWDLSADFFHQEGRSARKPKTNFVEVRTFLHLFRSFNRMWIFFTLAFQAMLIVSWSSSGSLSGIADATVFRSVLSVFITAALLNFIKVILLMWWIQPRLYIARGMHEDIFSIFKYVFFWVVLLTSKLAFSFYVEISPMIEPTKFILDQVVGNYEWHEIFPFLPHNLGVVITIWAPIVLVYFMDTQIWYAIFSTVFGGVSGALSHVGEIRTLGMLRVRFKSMPDAFRKCRVAAHKEVPTALHMAMTSKEGDDHELIEKIKLDKDRYNAVIECYESLKIILVCLLLDYNDKRIVDDIDKIVRNSMQNNTLLEDFKMAEIGKVSNTLKSEPTDDTTERKIVNALQDFMEIATRDFMKDGHGILKDENERKQSFTNLNMDVIKDAFWREQFVRLHLLLTMKDSAMDVPTNLDARRRITFFANSLFMKMPRAPQVHDMISFSVLTPYYNEEVLYSSHELNRKNEDGISILFYLQKIYPDEWKNFLERIGVDPDNEEEVKGCMDDILIWASYRGQTLARTVRGMMYYRRALEVQCYEDMKSEQDLGGDESARSKAIADVKFTYVVACQLYGMHKASKDSRERGLYENILNLMLTYPALRIAYIDEKEVPLPNGKMEKHYYSVLVKGDDEEIYRVKLPGKPTEVGEGKPNNQNHAIIFTRGEALQAIDMNQDNYLEESFKMRNLLEEFLIKHGKSKPTILGVREHIFTGSVSSLAWFMSNQETSFVTIGQRVLANPLKVRFHYGHPDVFDRIFHITRGGISKASKVINLSEDIFAGFNSTLRQGNVTHHEYIQLGKGRDVGMNQISNFEAKVANGNGEQTLCRDVHRLGHRFDFYRMLSMYFTTVGFYFNSMVAVLTVYVFLYGRLYLVLSGLEKSILQDPRIKNIKPFANALATQSVFQLGTLLILPMIMEVGLEKGFGKALAEFIIMQLQLAPMFFTFHLGTKTHYYGRTILHGGAKYRGTGRGFVVRHAKFAENYRMYSRSHFVKALELLILLVVYLAYGSSYRSSSLYVYVTISMWFLVFCWLFAPFIFNPSCFEWHKMVDDWTDWWKWMNNRGGIGLAPEQSWEAWWVSEHEHLKNGTVRSLLLELVLSLRLLIYQYGIVYHLHIVHENKSFMVLILFKSPYPLETFHSFQIYALSWLVIGIVLVSLKVVSLGREKFVTKFQLVFRILKGIVFLVLIGLMVVIFVGFDLAVSDVGASVLAFIPTGWFILLMAQVCGPLFRRLVIEPLGVLCCSCCRGGACRGPCCAKLRQRSGAVLRKIGPWDSIQEMARMYEYTMGILIFLPIAVLSWFPFMSEFQTRLLFNQAFSRGLQISRILAGQDGRGTITKRE</sequence>
<name>M8BCK9_AEGTA</name>
<evidence type="ECO:0000256" key="8">
    <source>
        <dbReference type="ARBA" id="ARBA00022960"/>
    </source>
</evidence>
<keyword evidence="5" id="KW-0328">Glycosyltransferase</keyword>
<proteinExistence type="inferred from homology"/>
<dbReference type="InterPro" id="IPR003440">
    <property type="entry name" value="Glyco_trans_48_dom"/>
</dbReference>
<evidence type="ECO:0000313" key="15">
    <source>
        <dbReference type="EnsemblPlants" id="EMT22625"/>
    </source>
</evidence>
<dbReference type="PANTHER" id="PTHR12741:SF13">
    <property type="entry name" value="1,3-BETA-GLUCAN SYNTHASE"/>
    <property type="match status" value="1"/>
</dbReference>
<dbReference type="PANTHER" id="PTHR12741">
    <property type="entry name" value="LYST-INTERACTING PROTEIN LIP5 DOPAMINE RESPONSIVE PROTEIN DRG-1"/>
    <property type="match status" value="1"/>
</dbReference>
<dbReference type="GO" id="GO:0005886">
    <property type="term" value="C:plasma membrane"/>
    <property type="evidence" value="ECO:0007669"/>
    <property type="project" value="UniProtKB-SubCell"/>
</dbReference>
<evidence type="ECO:0000256" key="12">
    <source>
        <dbReference type="ARBA" id="ARBA00032165"/>
    </source>
</evidence>
<evidence type="ECO:0000256" key="13">
    <source>
        <dbReference type="ARBA" id="ARBA00047777"/>
    </source>
</evidence>
<dbReference type="InterPro" id="IPR058851">
    <property type="entry name" value="CALS1_helical"/>
</dbReference>
<evidence type="ECO:0000256" key="4">
    <source>
        <dbReference type="ARBA" id="ARBA00022475"/>
    </source>
</evidence>
<evidence type="ECO:0000256" key="7">
    <source>
        <dbReference type="ARBA" id="ARBA00022692"/>
    </source>
</evidence>
<accession>M8BCK9</accession>
<dbReference type="GO" id="GO:0003843">
    <property type="term" value="F:1,3-beta-D-glucan synthase activity"/>
    <property type="evidence" value="ECO:0007669"/>
    <property type="project" value="UniProtKB-EC"/>
</dbReference>
<dbReference type="Pfam" id="PF02364">
    <property type="entry name" value="Glucan_synthase"/>
    <property type="match status" value="2"/>
</dbReference>
<evidence type="ECO:0000256" key="6">
    <source>
        <dbReference type="ARBA" id="ARBA00022679"/>
    </source>
</evidence>
<evidence type="ECO:0000256" key="5">
    <source>
        <dbReference type="ARBA" id="ARBA00022676"/>
    </source>
</evidence>
<dbReference type="GO" id="GO:0008360">
    <property type="term" value="P:regulation of cell shape"/>
    <property type="evidence" value="ECO:0007669"/>
    <property type="project" value="UniProtKB-KW"/>
</dbReference>
<evidence type="ECO:0000256" key="9">
    <source>
        <dbReference type="ARBA" id="ARBA00022989"/>
    </source>
</evidence>
<feature type="domain" description="1,3-beta-glucan synthase component FKS1-like" evidence="14">
    <location>
        <begin position="331"/>
        <end position="442"/>
    </location>
</feature>
<evidence type="ECO:0000256" key="1">
    <source>
        <dbReference type="ARBA" id="ARBA00004651"/>
    </source>
</evidence>
<dbReference type="GO" id="GO:0000148">
    <property type="term" value="C:1,3-beta-D-glucan synthase complex"/>
    <property type="evidence" value="ECO:0007669"/>
    <property type="project" value="InterPro"/>
</dbReference>
<comment type="catalytic activity">
    <reaction evidence="13">
        <text>[(1-&gt;3)-beta-D-glucosyl](n) + UDP-alpha-D-glucose = [(1-&gt;3)-beta-D-glucosyl](n+1) + UDP + H(+)</text>
        <dbReference type="Rhea" id="RHEA:21476"/>
        <dbReference type="Rhea" id="RHEA-COMP:11146"/>
        <dbReference type="Rhea" id="RHEA-COMP:14303"/>
        <dbReference type="ChEBI" id="CHEBI:15378"/>
        <dbReference type="ChEBI" id="CHEBI:37671"/>
        <dbReference type="ChEBI" id="CHEBI:58223"/>
        <dbReference type="ChEBI" id="CHEBI:58885"/>
        <dbReference type="EC" id="2.4.1.34"/>
    </reaction>
</comment>
<evidence type="ECO:0000256" key="11">
    <source>
        <dbReference type="ARBA" id="ARBA00023316"/>
    </source>
</evidence>
<dbReference type="EnsemblPlants" id="EMT22625">
    <property type="protein sequence ID" value="EMT22625"/>
    <property type="gene ID" value="F775_12342"/>
</dbReference>
<dbReference type="InterPro" id="IPR026899">
    <property type="entry name" value="FKS1-like_dom1"/>
</dbReference>
<protein>
    <recommendedName>
        <fullName evidence="12">1,3-beta-glucan synthase</fullName>
        <ecNumber evidence="3">2.4.1.34</ecNumber>
    </recommendedName>
    <alternativeName>
        <fullName evidence="12">1,3-beta-glucan synthase</fullName>
    </alternativeName>
</protein>
<dbReference type="Gene3D" id="1.25.40.270">
    <property type="entry name" value="Vacuolar protein sorting-associated protein vta1"/>
    <property type="match status" value="1"/>
</dbReference>
<dbReference type="SMART" id="SM01205">
    <property type="entry name" value="FKS1_dom1"/>
    <property type="match status" value="1"/>
</dbReference>
<keyword evidence="6" id="KW-0808">Transferase</keyword>
<dbReference type="InterPro" id="IPR023175">
    <property type="entry name" value="Vta1/CALS_N_sf"/>
</dbReference>
<comment type="similarity">
    <text evidence="2">Belongs to the glycosyltransferase 48 family.</text>
</comment>
<keyword evidence="10" id="KW-0472">Membrane</keyword>
<dbReference type="Pfam" id="PF14288">
    <property type="entry name" value="FKS1_dom1"/>
    <property type="match status" value="1"/>
</dbReference>